<dbReference type="SUPFAM" id="SSF53383">
    <property type="entry name" value="PLP-dependent transferases"/>
    <property type="match status" value="1"/>
</dbReference>
<reference evidence="9" key="1">
    <citation type="submission" date="2017-10" db="EMBL/GenBank/DDBJ databases">
        <title>Transcriptome Assembly of Sugarcane Aphid Adults.</title>
        <authorList>
            <person name="Scully E.D."/>
            <person name="Palmer N.A."/>
            <person name="Geib S.M."/>
            <person name="Sarath G."/>
            <person name="Sattler S.E."/>
        </authorList>
    </citation>
    <scope>NUCLEOTIDE SEQUENCE</scope>
    <source>
        <tissue evidence="9">Whole body</tissue>
    </source>
</reference>
<gene>
    <name evidence="9" type="primary">GOT1_0</name>
</gene>
<protein>
    <recommendedName>
        <fullName evidence="4">aspartate transaminase</fullName>
        <ecNumber evidence="4">2.6.1.1</ecNumber>
    </recommendedName>
</protein>
<dbReference type="InterPro" id="IPR000796">
    <property type="entry name" value="Asp_trans"/>
</dbReference>
<dbReference type="InterPro" id="IPR015424">
    <property type="entry name" value="PyrdxlP-dep_Trfase"/>
</dbReference>
<dbReference type="GO" id="GO:0006532">
    <property type="term" value="P:aspartate biosynthetic process"/>
    <property type="evidence" value="ECO:0007669"/>
    <property type="project" value="TreeGrafter"/>
</dbReference>
<dbReference type="Gene3D" id="3.90.1150.10">
    <property type="entry name" value="Aspartate Aminotransferase, domain 1"/>
    <property type="match status" value="1"/>
</dbReference>
<evidence type="ECO:0000256" key="4">
    <source>
        <dbReference type="ARBA" id="ARBA00012753"/>
    </source>
</evidence>
<comment type="subunit">
    <text evidence="3">Homodimer.</text>
</comment>
<evidence type="ECO:0000256" key="3">
    <source>
        <dbReference type="ARBA" id="ARBA00011738"/>
    </source>
</evidence>
<dbReference type="OrthoDB" id="6752799at2759"/>
<dbReference type="GO" id="GO:0004069">
    <property type="term" value="F:L-aspartate:2-oxoglutarate aminotransferase activity"/>
    <property type="evidence" value="ECO:0007669"/>
    <property type="project" value="UniProtKB-EC"/>
</dbReference>
<proteinExistence type="inferred from homology"/>
<evidence type="ECO:0000313" key="9">
    <source>
        <dbReference type="EMBL" id="MBW15865.1"/>
    </source>
</evidence>
<dbReference type="InterPro" id="IPR015422">
    <property type="entry name" value="PyrdxlP-dep_Trfase_small"/>
</dbReference>
<dbReference type="AlphaFoldDB" id="A0A2H8TNZ2"/>
<dbReference type="EC" id="2.6.1.1" evidence="4"/>
<dbReference type="GO" id="GO:0005829">
    <property type="term" value="C:cytosol"/>
    <property type="evidence" value="ECO:0007669"/>
    <property type="project" value="TreeGrafter"/>
</dbReference>
<keyword evidence="6 9" id="KW-0808">Transferase</keyword>
<evidence type="ECO:0000256" key="6">
    <source>
        <dbReference type="ARBA" id="ARBA00022679"/>
    </source>
</evidence>
<evidence type="ECO:0000256" key="5">
    <source>
        <dbReference type="ARBA" id="ARBA00022576"/>
    </source>
</evidence>
<comment type="similarity">
    <text evidence="2">Belongs to the class-I pyridoxal-phosphate-dependent aminotransferase family.</text>
</comment>
<dbReference type="Pfam" id="PF00155">
    <property type="entry name" value="Aminotran_1_2"/>
    <property type="match status" value="1"/>
</dbReference>
<evidence type="ECO:0000256" key="7">
    <source>
        <dbReference type="ARBA" id="ARBA00022898"/>
    </source>
</evidence>
<dbReference type="PANTHER" id="PTHR11879">
    <property type="entry name" value="ASPARTATE AMINOTRANSFERASE"/>
    <property type="match status" value="1"/>
</dbReference>
<accession>A0A2H8TNZ2</accession>
<dbReference type="CDD" id="cd00609">
    <property type="entry name" value="AAT_like"/>
    <property type="match status" value="1"/>
</dbReference>
<feature type="domain" description="Aminotransferase class I/classII large" evidence="8">
    <location>
        <begin position="30"/>
        <end position="396"/>
    </location>
</feature>
<dbReference type="FunFam" id="3.40.640.10:FF:000066">
    <property type="entry name" value="Aspartate aminotransferase"/>
    <property type="match status" value="1"/>
</dbReference>
<keyword evidence="5 9" id="KW-0032">Aminotransferase</keyword>
<dbReference type="NCBIfam" id="NF006719">
    <property type="entry name" value="PRK09257.1"/>
    <property type="match status" value="1"/>
</dbReference>
<comment type="cofactor">
    <cofactor evidence="1">
        <name>pyridoxal 5'-phosphate</name>
        <dbReference type="ChEBI" id="CHEBI:597326"/>
    </cofactor>
</comment>
<name>A0A2H8TNZ2_9HEMI</name>
<dbReference type="Gene3D" id="3.40.640.10">
    <property type="entry name" value="Type I PLP-dependent aspartate aminotransferase-like (Major domain)"/>
    <property type="match status" value="1"/>
</dbReference>
<keyword evidence="7" id="KW-0663">Pyridoxal phosphate</keyword>
<dbReference type="GO" id="GO:0030170">
    <property type="term" value="F:pyridoxal phosphate binding"/>
    <property type="evidence" value="ECO:0007669"/>
    <property type="project" value="InterPro"/>
</dbReference>
<dbReference type="PANTHER" id="PTHR11879:SF55">
    <property type="entry name" value="GLUTAMATE OXALOACETATE TRANSAMINASE 1, ISOFORM B"/>
    <property type="match status" value="1"/>
</dbReference>
<dbReference type="InterPro" id="IPR004839">
    <property type="entry name" value="Aminotransferase_I/II_large"/>
</dbReference>
<evidence type="ECO:0000256" key="1">
    <source>
        <dbReference type="ARBA" id="ARBA00001933"/>
    </source>
</evidence>
<evidence type="ECO:0000259" key="8">
    <source>
        <dbReference type="Pfam" id="PF00155"/>
    </source>
</evidence>
<dbReference type="InterPro" id="IPR015421">
    <property type="entry name" value="PyrdxlP-dep_Trfase_major"/>
</dbReference>
<evidence type="ECO:0000256" key="2">
    <source>
        <dbReference type="ARBA" id="ARBA00007441"/>
    </source>
</evidence>
<dbReference type="PRINTS" id="PR00799">
    <property type="entry name" value="TRANSAMINASE"/>
</dbReference>
<sequence length="404" mass="46247">MVQFNSVPLVKQVGYTEVNAAFQKDISPLKIDLIYGTFRAEDGSPYLFPVVKKAENMVINDTLTHNYLPTTGLECFSKSASKLLLGDIEKQWKDGTIFGIQCVGGTGALKIGAEFLSRYMKCSTVYFPNPSWEVHGELFLYSGFQNKFQYRYLNRETKSIDFEGFCEDISNAPIDSVVLLHACGHNPTGLDLTKEQWKTIAKIMKERELIPFFDMAYQGIASGDLEEDTWAIRYFYSKGFEFLCAQSFSKMFTMYNERVGNLVVVLKSGCNVESLKVHFKTIIRNFYSNPPNHGARTILKILSNPELFNEWLSSFKTMILRAIEIRKAFRKALEEEGAPGKWNFITEQKGMFIMLHFSNSQVEYLRHLYHIYMVDDGRMNLTGLNSTNISYVAKAINDTLRKNI</sequence>
<dbReference type="EMBL" id="GFXV01004060">
    <property type="protein sequence ID" value="MBW15865.1"/>
    <property type="molecule type" value="Transcribed_RNA"/>
</dbReference>
<organism evidence="9">
    <name type="scientific">Melanaphis sacchari</name>
    <dbReference type="NCBI Taxonomy" id="742174"/>
    <lineage>
        <taxon>Eukaryota</taxon>
        <taxon>Metazoa</taxon>
        <taxon>Ecdysozoa</taxon>
        <taxon>Arthropoda</taxon>
        <taxon>Hexapoda</taxon>
        <taxon>Insecta</taxon>
        <taxon>Pterygota</taxon>
        <taxon>Neoptera</taxon>
        <taxon>Paraneoptera</taxon>
        <taxon>Hemiptera</taxon>
        <taxon>Sternorrhyncha</taxon>
        <taxon>Aphidomorpha</taxon>
        <taxon>Aphidoidea</taxon>
        <taxon>Aphididae</taxon>
        <taxon>Aphidini</taxon>
        <taxon>Melanaphis</taxon>
    </lineage>
</organism>